<evidence type="ECO:0000313" key="7">
    <source>
        <dbReference type="EMBL" id="CAH3194894.1"/>
    </source>
</evidence>
<keyword evidence="5 6" id="KW-0143">Chaperone</keyword>
<accession>A0ABN8SW89</accession>
<evidence type="ECO:0000256" key="2">
    <source>
        <dbReference type="ARBA" id="ARBA00006020"/>
    </source>
</evidence>
<evidence type="ECO:0000256" key="4">
    <source>
        <dbReference type="ARBA" id="ARBA00023128"/>
    </source>
</evidence>
<evidence type="ECO:0000256" key="3">
    <source>
        <dbReference type="ARBA" id="ARBA00022946"/>
    </source>
</evidence>
<dbReference type="EMBL" id="CALNXI010004022">
    <property type="protein sequence ID" value="CAH3194894.1"/>
    <property type="molecule type" value="Genomic_DNA"/>
</dbReference>
<sequence length="126" mass="14824">LRFCSKNFVDNLVQFHAMNSTVRLYRRILKLHRKLPLASKALGDQYLKDEFRRHKNATREQLAEFIQEWKIYADMLEGQQKEGNDFGSHMSEDQVSNIREEQLLQLYALHQEINNPSEGVDSAEKS</sequence>
<proteinExistence type="inferred from homology"/>
<evidence type="ECO:0000256" key="6">
    <source>
        <dbReference type="RuleBase" id="RU368039"/>
    </source>
</evidence>
<evidence type="ECO:0000256" key="5">
    <source>
        <dbReference type="ARBA" id="ARBA00023186"/>
    </source>
</evidence>
<dbReference type="PANTHER" id="PTHR13137">
    <property type="entry name" value="DC11 ACN9 HOMOLOG"/>
    <property type="match status" value="1"/>
</dbReference>
<dbReference type="InterPro" id="IPR008381">
    <property type="entry name" value="SDHAF3/Sdh7"/>
</dbReference>
<keyword evidence="3" id="KW-0809">Transit peptide</keyword>
<dbReference type="PANTHER" id="PTHR13137:SF6">
    <property type="entry name" value="SUCCINATE DEHYDROGENASE ASSEMBLY FACTOR 3, MITOCHONDRIAL"/>
    <property type="match status" value="1"/>
</dbReference>
<feature type="non-terminal residue" evidence="7">
    <location>
        <position position="1"/>
    </location>
</feature>
<keyword evidence="8" id="KW-1185">Reference proteome</keyword>
<reference evidence="7 8" key="1">
    <citation type="submission" date="2022-05" db="EMBL/GenBank/DDBJ databases">
        <authorList>
            <consortium name="Genoscope - CEA"/>
            <person name="William W."/>
        </authorList>
    </citation>
    <scope>NUCLEOTIDE SEQUENCE [LARGE SCALE GENOMIC DNA]</scope>
</reference>
<protein>
    <recommendedName>
        <fullName evidence="6">Succinate dehydrogenase assembly factor 3</fullName>
        <shortName evidence="6">SDH assembly factor 3</shortName>
        <shortName evidence="6">SDHAF3</shortName>
    </recommendedName>
</protein>
<dbReference type="CDD" id="cd20270">
    <property type="entry name" value="Complex1_LYR_SDHAF3_LYRM10"/>
    <property type="match status" value="1"/>
</dbReference>
<comment type="subcellular location">
    <subcellularLocation>
        <location evidence="1 6">Mitochondrion matrix</location>
    </subcellularLocation>
</comment>
<evidence type="ECO:0000256" key="1">
    <source>
        <dbReference type="ARBA" id="ARBA00004305"/>
    </source>
</evidence>
<evidence type="ECO:0000313" key="8">
    <source>
        <dbReference type="Proteomes" id="UP001159427"/>
    </source>
</evidence>
<keyword evidence="4 6" id="KW-0496">Mitochondrion</keyword>
<comment type="caution">
    <text evidence="7">The sequence shown here is derived from an EMBL/GenBank/DDBJ whole genome shotgun (WGS) entry which is preliminary data.</text>
</comment>
<dbReference type="Pfam" id="PF13233">
    <property type="entry name" value="Complex1_LYR_2"/>
    <property type="match status" value="1"/>
</dbReference>
<comment type="subunit">
    <text evidence="6">Interacts with the iron-sulfur protein subunit within the SDH catalytic dimer.</text>
</comment>
<comment type="function">
    <text evidence="6">Plays an essential role in the assembly of succinate dehydrogenase (SDH), an enzyme complex (also referred to as respiratory complex II) that is a component of both the tricarboxylic acid (TCA) cycle and the mitochondrial electron transport chain, and which couples the oxidation of succinate to fumarate with the reduction of ubiquinone (coenzyme Q) to ubiquinol. Promotes maturation of the iron-sulfur protein subunit of the SDH catalytic dimer, protecting it from the deleterious effects of oxidants. May act together with SDHAF1.</text>
</comment>
<gene>
    <name evidence="7" type="ORF">PEVE_00028957</name>
</gene>
<comment type="similarity">
    <text evidence="2 6">Belongs to the complex I LYR family. SDHAF3 subfamily.</text>
</comment>
<name>A0ABN8SW89_9CNID</name>
<organism evidence="7 8">
    <name type="scientific">Porites evermanni</name>
    <dbReference type="NCBI Taxonomy" id="104178"/>
    <lineage>
        <taxon>Eukaryota</taxon>
        <taxon>Metazoa</taxon>
        <taxon>Cnidaria</taxon>
        <taxon>Anthozoa</taxon>
        <taxon>Hexacorallia</taxon>
        <taxon>Scleractinia</taxon>
        <taxon>Fungiina</taxon>
        <taxon>Poritidae</taxon>
        <taxon>Porites</taxon>
    </lineage>
</organism>
<dbReference type="Proteomes" id="UP001159427">
    <property type="component" value="Unassembled WGS sequence"/>
</dbReference>